<organism evidence="1">
    <name type="scientific">Siphoviridae sp. ctQEY27</name>
    <dbReference type="NCBI Taxonomy" id="2826326"/>
    <lineage>
        <taxon>Viruses</taxon>
        <taxon>Duplodnaviria</taxon>
        <taxon>Heunggongvirae</taxon>
        <taxon>Uroviricota</taxon>
        <taxon>Caudoviricetes</taxon>
    </lineage>
</organism>
<dbReference type="EMBL" id="BK014821">
    <property type="protein sequence ID" value="DAD77250.1"/>
    <property type="molecule type" value="Genomic_DNA"/>
</dbReference>
<name>A0A8S5M4V1_9CAUD</name>
<accession>A0A8S5M4V1</accession>
<evidence type="ECO:0000313" key="1">
    <source>
        <dbReference type="EMBL" id="DAD77250.1"/>
    </source>
</evidence>
<proteinExistence type="predicted"/>
<sequence>MKINNINIQTTYHTHLLDTNYKDLLCYPPLKKLPSNEWAEYYGKEYDTTTPVLDTQQYTLTFISKATHYAPFITFLTAQTYNDFHFEELGKTFRLRFVSAQKAKTEQGYITTDITLANDTPLQGYTYTAPNATLPLSGFTIDGTDLSKYGIYILEETQNSLLPTYEVKEHLTTASNTLSGVQYAQHANTFKERSLTLHCYISQSLASFWQLYEALLYQLTKQGERTINIPPSFGGGGLKAIYQKASIKNALLVGNTLKVEFTLTLTLV</sequence>
<reference evidence="1" key="1">
    <citation type="journal article" date="2021" name="Proc. Natl. Acad. Sci. U.S.A.">
        <title>A Catalog of Tens of Thousands of Viruses from Human Metagenomes Reveals Hidden Associations with Chronic Diseases.</title>
        <authorList>
            <person name="Tisza M.J."/>
            <person name="Buck C.B."/>
        </authorList>
    </citation>
    <scope>NUCLEOTIDE SEQUENCE</scope>
    <source>
        <strain evidence="1">CtQEY27</strain>
    </source>
</reference>
<protein>
    <submittedName>
        <fullName evidence="1">Uncharacterized protein</fullName>
    </submittedName>
</protein>